<protein>
    <submittedName>
        <fullName evidence="2">Uncharacterized protein</fullName>
    </submittedName>
</protein>
<reference evidence="2 3" key="1">
    <citation type="submission" date="2019-04" db="EMBL/GenBank/DDBJ databases">
        <title>Microbes associate with the intestines of laboratory mice.</title>
        <authorList>
            <person name="Navarre W."/>
            <person name="Wong E."/>
            <person name="Huang K.C."/>
            <person name="Tropini C."/>
            <person name="Ng K."/>
            <person name="Yu B."/>
        </authorList>
    </citation>
    <scope>NUCLEOTIDE SEQUENCE [LARGE SCALE GENOMIC DNA]</scope>
    <source>
        <strain evidence="2 3">NM87_A27A</strain>
    </source>
</reference>
<evidence type="ECO:0000256" key="1">
    <source>
        <dbReference type="SAM" id="Phobius"/>
    </source>
</evidence>
<feature type="transmembrane region" description="Helical" evidence="1">
    <location>
        <begin position="49"/>
        <end position="76"/>
    </location>
</feature>
<evidence type="ECO:0000313" key="2">
    <source>
        <dbReference type="EMBL" id="THG26950.1"/>
    </source>
</evidence>
<keyword evidence="1" id="KW-0812">Transmembrane</keyword>
<dbReference type="RefSeq" id="WP_136511061.1">
    <property type="nucleotide sequence ID" value="NZ_SSTF01000006.1"/>
</dbReference>
<dbReference type="Proteomes" id="UP000306798">
    <property type="component" value="Unassembled WGS sequence"/>
</dbReference>
<organism evidence="2 3">
    <name type="scientific">Bifidobacterium pseudolongum</name>
    <dbReference type="NCBI Taxonomy" id="1694"/>
    <lineage>
        <taxon>Bacteria</taxon>
        <taxon>Bacillati</taxon>
        <taxon>Actinomycetota</taxon>
        <taxon>Actinomycetes</taxon>
        <taxon>Bifidobacteriales</taxon>
        <taxon>Bifidobacteriaceae</taxon>
        <taxon>Bifidobacterium</taxon>
    </lineage>
</organism>
<comment type="caution">
    <text evidence="2">The sequence shown here is derived from an EMBL/GenBank/DDBJ whole genome shotgun (WGS) entry which is preliminary data.</text>
</comment>
<keyword evidence="1" id="KW-0472">Membrane</keyword>
<accession>A0A4S4FAG0</accession>
<name>A0A4S4FAG0_9BIFI</name>
<proteinExistence type="predicted"/>
<sequence>MHNKRGVWLTLIVVLWFATAGSAIATGNGFHRLSMAIGQSMIEIINHDLLVSTATYGIMTVLLLACACVATTVFVMRRPTKH</sequence>
<evidence type="ECO:0000313" key="3">
    <source>
        <dbReference type="Proteomes" id="UP000306798"/>
    </source>
</evidence>
<dbReference type="EMBL" id="SSTF01000006">
    <property type="protein sequence ID" value="THG26950.1"/>
    <property type="molecule type" value="Genomic_DNA"/>
</dbReference>
<gene>
    <name evidence="2" type="ORF">E5991_03050</name>
</gene>
<dbReference type="AlphaFoldDB" id="A0A4S4FAG0"/>
<keyword evidence="1" id="KW-1133">Transmembrane helix</keyword>